<keyword evidence="3" id="KW-1185">Reference proteome</keyword>
<keyword evidence="1" id="KW-0732">Signal</keyword>
<feature type="chain" id="PRO_5004900908" evidence="1">
    <location>
        <begin position="24"/>
        <end position="624"/>
    </location>
</feature>
<proteinExistence type="predicted"/>
<dbReference type="InterPro" id="IPR011044">
    <property type="entry name" value="Quino_amine_DH_bsu"/>
</dbReference>
<evidence type="ECO:0000313" key="2">
    <source>
        <dbReference type="EMBL" id="EWM20654.1"/>
    </source>
</evidence>
<dbReference type="EMBL" id="AZIL01002893">
    <property type="protein sequence ID" value="EWM20654.1"/>
    <property type="molecule type" value="Genomic_DNA"/>
</dbReference>
<reference evidence="2 3" key="1">
    <citation type="journal article" date="2014" name="Mol. Plant">
        <title>Chromosome Scale Genome Assembly and Transcriptome Profiling of Nannochloropsis gaditana in Nitrogen Depletion.</title>
        <authorList>
            <person name="Corteggiani Carpinelli E."/>
            <person name="Telatin A."/>
            <person name="Vitulo N."/>
            <person name="Forcato C."/>
            <person name="D'Angelo M."/>
            <person name="Schiavon R."/>
            <person name="Vezzi A."/>
            <person name="Giacometti G.M."/>
            <person name="Morosinotto T."/>
            <person name="Valle G."/>
        </authorList>
    </citation>
    <scope>NUCLEOTIDE SEQUENCE [LARGE SCALE GENOMIC DNA]</scope>
    <source>
        <strain evidence="2 3">B-31</strain>
    </source>
</reference>
<evidence type="ECO:0000313" key="3">
    <source>
        <dbReference type="Proteomes" id="UP000019335"/>
    </source>
</evidence>
<comment type="caution">
    <text evidence="2">The sequence shown here is derived from an EMBL/GenBank/DDBJ whole genome shotgun (WGS) entry which is preliminary data.</text>
</comment>
<feature type="signal peptide" evidence="1">
    <location>
        <begin position="1"/>
        <end position="23"/>
    </location>
</feature>
<dbReference type="AlphaFoldDB" id="W7TI92"/>
<organism evidence="2 3">
    <name type="scientific">Nannochloropsis gaditana</name>
    <dbReference type="NCBI Taxonomy" id="72520"/>
    <lineage>
        <taxon>Eukaryota</taxon>
        <taxon>Sar</taxon>
        <taxon>Stramenopiles</taxon>
        <taxon>Ochrophyta</taxon>
        <taxon>Eustigmatophyceae</taxon>
        <taxon>Eustigmatales</taxon>
        <taxon>Monodopsidaceae</taxon>
        <taxon>Nannochloropsis</taxon>
    </lineage>
</organism>
<gene>
    <name evidence="2" type="ORF">Naga_100370g6</name>
</gene>
<protein>
    <submittedName>
        <fullName evidence="2">Quinoprotein amine dehydrogenase, beta chain</fullName>
    </submittedName>
</protein>
<accession>W7TI92</accession>
<name>W7TI92_9STRA</name>
<dbReference type="Proteomes" id="UP000019335">
    <property type="component" value="Unassembled WGS sequence"/>
</dbReference>
<dbReference type="OrthoDB" id="188402at2759"/>
<evidence type="ECO:0000256" key="1">
    <source>
        <dbReference type="SAM" id="SignalP"/>
    </source>
</evidence>
<sequence length="624" mass="66357">MHISSGSLCLFLLGLASFEPVVSIECPRFFLQAKVRPNGKRGIMAGRGQAKVTVTLHSDGPASNIQVGLALPNGLNVHKTATKPSSKLYTPQIVRDLDGTTELFWEGIDFTDRKRNKGRFRAKADVDSCAPETLAINAYAFVVNATDVSCITELVTPTIINVRYPSLRRGATCAPTPAPTINPSDPFVPVGEGLRFSRGGQLAPFQRRALSTPSGLSRDMSPASPEGGAWRLLQTINTPADCYAYCSVNGGQPPPSLFEWNRVTRQCYCCMGTCTPFVFDPAFVVFVGLVPATSAPTTAPTPAPTAMPTIAPTPGPTAVQNGSLSLGPGEDYLNVAVVSGDFVYFGTDTPTAKLVKVRLSNFSVADSLDFAFGQGYLNAGFASGDYAYFGTFTLPGVVLRVHLPSFTPDGNVTFLPQENFIDTAVISGDYGYFGLYLNPGRVVKVQLSTFTRVDHLDFQAGESYISSSVTAGNYAYFGTDLETNGLVMRVDLTTFTQTGTLNLETDEASLLSAVISGNYAYFAASTSPGKVIKINLLDFSRVGAVEFQLGQNEPVSAVLSGNHAYFGTYTDPTGIVVPVDLRSFTLGTAVVLTGNPLLTSAAESGGYAYFGTSTQPGVILKLLV</sequence>
<dbReference type="SUPFAM" id="SSF50969">
    <property type="entry name" value="YVTN repeat-like/Quinoprotein amine dehydrogenase"/>
    <property type="match status" value="1"/>
</dbReference>